<feature type="domain" description="Smf/DprA SLOG" evidence="3">
    <location>
        <begin position="79"/>
        <end position="283"/>
    </location>
</feature>
<evidence type="ECO:0000259" key="3">
    <source>
        <dbReference type="Pfam" id="PF02481"/>
    </source>
</evidence>
<evidence type="ECO:0000256" key="2">
    <source>
        <dbReference type="SAM" id="MobiDB-lite"/>
    </source>
</evidence>
<dbReference type="Gene3D" id="3.40.50.450">
    <property type="match status" value="1"/>
</dbReference>
<dbReference type="InterPro" id="IPR036388">
    <property type="entry name" value="WH-like_DNA-bd_sf"/>
</dbReference>
<dbReference type="InterPro" id="IPR003488">
    <property type="entry name" value="DprA"/>
</dbReference>
<sequence>MSELKYWLWLSSLTGVRPRVKRLLIERYGGVREVYFAPRGDYAALGGLTEQECAALENKSFDTAYRIIEDCENLGVDIRTIQDADYPRRLAAIYDPPVVLYVRGRLPVVDEKAAVAVVGTRRASPYGIKMAARLGYELTRCGGLVVSGLTVGVDVTAAQGALMAGGSCIGVLGSPIDDESWGGETARDVAAAGAVISEYPPGAKRHPAFFRARNRITAGLCVAAVVVEAPKRSGALLFADEALSQGKEVFAVPANADAENAAGGLALIKEGAQPVTGGWDVLSGFAGRFKDLRDPGAARKLPADCERTLSAYAAENAPEPEEREDATPPLVQKDVDKPQGVEYIDLRKQLEGLTEAQLAIVTALERPSTHIDDVIDKTGLPAQEVLSELTMLQIAGLVSQEPGKRFTLNISQK</sequence>
<dbReference type="AlphaFoldDB" id="A0A9D1IYW8"/>
<dbReference type="InterPro" id="IPR041614">
    <property type="entry name" value="DprA_WH"/>
</dbReference>
<dbReference type="Pfam" id="PF17782">
    <property type="entry name" value="WHD_DprA"/>
    <property type="match status" value="1"/>
</dbReference>
<feature type="region of interest" description="Disordered" evidence="2">
    <location>
        <begin position="313"/>
        <end position="333"/>
    </location>
</feature>
<evidence type="ECO:0000313" key="5">
    <source>
        <dbReference type="EMBL" id="HIR54279.1"/>
    </source>
</evidence>
<reference evidence="5" key="2">
    <citation type="journal article" date="2021" name="PeerJ">
        <title>Extensive microbial diversity within the chicken gut microbiome revealed by metagenomics and culture.</title>
        <authorList>
            <person name="Gilroy R."/>
            <person name="Ravi A."/>
            <person name="Getino M."/>
            <person name="Pursley I."/>
            <person name="Horton D.L."/>
            <person name="Alikhan N.F."/>
            <person name="Baker D."/>
            <person name="Gharbi K."/>
            <person name="Hall N."/>
            <person name="Watson M."/>
            <person name="Adriaenssens E.M."/>
            <person name="Foster-Nyarko E."/>
            <person name="Jarju S."/>
            <person name="Secka A."/>
            <person name="Antonio M."/>
            <person name="Oren A."/>
            <person name="Chaudhuri R.R."/>
            <person name="La Ragione R."/>
            <person name="Hildebrand F."/>
            <person name="Pallen M.J."/>
        </authorList>
    </citation>
    <scope>NUCLEOTIDE SEQUENCE</scope>
    <source>
        <strain evidence="5">ChiGjej3B3-7149</strain>
    </source>
</reference>
<dbReference type="Gene3D" id="1.10.10.10">
    <property type="entry name" value="Winged helix-like DNA-binding domain superfamily/Winged helix DNA-binding domain"/>
    <property type="match status" value="1"/>
</dbReference>
<dbReference type="InterPro" id="IPR057666">
    <property type="entry name" value="DrpA_SLOG"/>
</dbReference>
<accession>A0A9D1IYW8</accession>
<dbReference type="Proteomes" id="UP000824238">
    <property type="component" value="Unassembled WGS sequence"/>
</dbReference>
<evidence type="ECO:0000256" key="1">
    <source>
        <dbReference type="ARBA" id="ARBA00006525"/>
    </source>
</evidence>
<proteinExistence type="inferred from homology"/>
<protein>
    <submittedName>
        <fullName evidence="5">DNA-processing protein DprA</fullName>
    </submittedName>
</protein>
<organism evidence="5 6">
    <name type="scientific">Candidatus Scatomorpha intestinigallinarum</name>
    <dbReference type="NCBI Taxonomy" id="2840923"/>
    <lineage>
        <taxon>Bacteria</taxon>
        <taxon>Bacillati</taxon>
        <taxon>Bacillota</taxon>
        <taxon>Clostridia</taxon>
        <taxon>Eubacteriales</taxon>
        <taxon>Candidatus Scatomorpha</taxon>
    </lineage>
</organism>
<reference evidence="5" key="1">
    <citation type="submission" date="2020-10" db="EMBL/GenBank/DDBJ databases">
        <authorList>
            <person name="Gilroy R."/>
        </authorList>
    </citation>
    <scope>NUCLEOTIDE SEQUENCE</scope>
    <source>
        <strain evidence="5">ChiGjej3B3-7149</strain>
    </source>
</reference>
<dbReference type="PANTHER" id="PTHR43022:SF1">
    <property type="entry name" value="PROTEIN SMF"/>
    <property type="match status" value="1"/>
</dbReference>
<dbReference type="EMBL" id="DVHH01000041">
    <property type="protein sequence ID" value="HIR54279.1"/>
    <property type="molecule type" value="Genomic_DNA"/>
</dbReference>
<dbReference type="PANTHER" id="PTHR43022">
    <property type="entry name" value="PROTEIN SMF"/>
    <property type="match status" value="1"/>
</dbReference>
<gene>
    <name evidence="5" type="ORF">IAD36_01585</name>
</gene>
<dbReference type="SUPFAM" id="SSF102405">
    <property type="entry name" value="MCP/YpsA-like"/>
    <property type="match status" value="1"/>
</dbReference>
<dbReference type="GO" id="GO:0009294">
    <property type="term" value="P:DNA-mediated transformation"/>
    <property type="evidence" value="ECO:0007669"/>
    <property type="project" value="InterPro"/>
</dbReference>
<evidence type="ECO:0000313" key="6">
    <source>
        <dbReference type="Proteomes" id="UP000824238"/>
    </source>
</evidence>
<evidence type="ECO:0000259" key="4">
    <source>
        <dbReference type="Pfam" id="PF17782"/>
    </source>
</evidence>
<comment type="caution">
    <text evidence="5">The sequence shown here is derived from an EMBL/GenBank/DDBJ whole genome shotgun (WGS) entry which is preliminary data.</text>
</comment>
<name>A0A9D1IYW8_9FIRM</name>
<feature type="domain" description="DprA winged helix" evidence="4">
    <location>
        <begin position="350"/>
        <end position="404"/>
    </location>
</feature>
<dbReference type="Pfam" id="PF02481">
    <property type="entry name" value="DNA_processg_A"/>
    <property type="match status" value="1"/>
</dbReference>
<comment type="similarity">
    <text evidence="1">Belongs to the DprA/Smf family.</text>
</comment>